<name>A0A0N4U0D0_DRAME</name>
<dbReference type="GO" id="GO:0006974">
    <property type="term" value="P:DNA damage response"/>
    <property type="evidence" value="ECO:0007669"/>
    <property type="project" value="UniProtKB-KW"/>
</dbReference>
<feature type="domain" description="BRCT" evidence="7">
    <location>
        <begin position="232"/>
        <end position="305"/>
    </location>
</feature>
<evidence type="ECO:0000313" key="10">
    <source>
        <dbReference type="Proteomes" id="UP000274756"/>
    </source>
</evidence>
<evidence type="ECO:0000256" key="4">
    <source>
        <dbReference type="ARBA" id="ARBA00023858"/>
    </source>
</evidence>
<dbReference type="CDD" id="cd17711">
    <property type="entry name" value="BRCT_PAXIP1_rpt3"/>
    <property type="match status" value="1"/>
</dbReference>
<dbReference type="AlphaFoldDB" id="A0A0N4U0D0"/>
<dbReference type="Pfam" id="PF16589">
    <property type="entry name" value="BRCT_2"/>
    <property type="match status" value="1"/>
</dbReference>
<dbReference type="InterPro" id="IPR001357">
    <property type="entry name" value="BRCT_dom"/>
</dbReference>
<evidence type="ECO:0000313" key="8">
    <source>
        <dbReference type="EMBL" id="VDN54391.1"/>
    </source>
</evidence>
<dbReference type="SMART" id="SM00292">
    <property type="entry name" value="BRCT"/>
    <property type="match status" value="3"/>
</dbReference>
<keyword evidence="3" id="KW-0539">Nucleus</keyword>
<proteinExistence type="predicted"/>
<dbReference type="GO" id="GO:0044666">
    <property type="term" value="C:MLL3/4 complex"/>
    <property type="evidence" value="ECO:0007669"/>
    <property type="project" value="TreeGrafter"/>
</dbReference>
<dbReference type="SUPFAM" id="SSF52113">
    <property type="entry name" value="BRCT domain"/>
    <property type="match status" value="3"/>
</dbReference>
<protein>
    <recommendedName>
        <fullName evidence="4">PAX-interacting protein 1</fullName>
    </recommendedName>
    <alternativeName>
        <fullName evidence="5">PAX transactivation activation domain-interacting protein</fullName>
    </alternativeName>
</protein>
<dbReference type="Pfam" id="PF16770">
    <property type="entry name" value="RTT107_BRCT_5"/>
    <property type="match status" value="1"/>
</dbReference>
<evidence type="ECO:0000313" key="9">
    <source>
        <dbReference type="Proteomes" id="UP000038040"/>
    </source>
</evidence>
<dbReference type="EMBL" id="UYYG01001150">
    <property type="protein sequence ID" value="VDN54391.1"/>
    <property type="molecule type" value="Genomic_DNA"/>
</dbReference>
<feature type="domain" description="BRCT" evidence="7">
    <location>
        <begin position="415"/>
        <end position="476"/>
    </location>
</feature>
<evidence type="ECO:0000313" key="11">
    <source>
        <dbReference type="WBParaSite" id="DME_0000000401-mRNA-1"/>
    </source>
</evidence>
<dbReference type="InterPro" id="IPR036420">
    <property type="entry name" value="BRCT_dom_sf"/>
</dbReference>
<dbReference type="PANTHER" id="PTHR23196:SF1">
    <property type="entry name" value="PAX-INTERACTING PROTEIN 1"/>
    <property type="match status" value="1"/>
</dbReference>
<dbReference type="InterPro" id="IPR051579">
    <property type="entry name" value="DDR_Transcriptional_Reg"/>
</dbReference>
<gene>
    <name evidence="8" type="ORF">DME_LOCUS4364</name>
</gene>
<evidence type="ECO:0000256" key="2">
    <source>
        <dbReference type="ARBA" id="ARBA00022763"/>
    </source>
</evidence>
<keyword evidence="10" id="KW-1185">Reference proteome</keyword>
<keyword evidence="2" id="KW-0227">DNA damage</keyword>
<dbReference type="OrthoDB" id="342264at2759"/>
<comment type="subcellular location">
    <subcellularLocation>
        <location evidence="1">Nucleus</location>
    </subcellularLocation>
</comment>
<evidence type="ECO:0000256" key="3">
    <source>
        <dbReference type="ARBA" id="ARBA00023242"/>
    </source>
</evidence>
<dbReference type="STRING" id="318479.A0A0N4U0D0"/>
<dbReference type="PANTHER" id="PTHR23196">
    <property type="entry name" value="PAX TRANSCRIPTION ACTIVATION DOMAIN INTERACTING PROTEIN"/>
    <property type="match status" value="1"/>
</dbReference>
<organism evidence="9 11">
    <name type="scientific">Dracunculus medinensis</name>
    <name type="common">Guinea worm</name>
    <dbReference type="NCBI Taxonomy" id="318479"/>
    <lineage>
        <taxon>Eukaryota</taxon>
        <taxon>Metazoa</taxon>
        <taxon>Ecdysozoa</taxon>
        <taxon>Nematoda</taxon>
        <taxon>Chromadorea</taxon>
        <taxon>Rhabditida</taxon>
        <taxon>Spirurina</taxon>
        <taxon>Dracunculoidea</taxon>
        <taxon>Dracunculidae</taxon>
        <taxon>Dracunculus</taxon>
    </lineage>
</organism>
<feature type="region of interest" description="Disordered" evidence="6">
    <location>
        <begin position="635"/>
        <end position="662"/>
    </location>
</feature>
<sequence length="662" mass="74711">MLTISVWIPSVYSTATNSAQQSGVQTQQYSPARYPTTVQGTAGISPCYPQGQAQIISPTQAPTIASQPPSSSMGPAVVPNAASIPRMEVPGGGGAIAPQHVRIIPQSAPFFGHANAVLNSYILVQGDMCLIGCFFIVIEHERILVDRLDVQEIGAVVRLHGGEIEFGPRAYNSVNSERVTHIICESMRHHLVQQALKERKRCITLQWLNDVVAKKRLEVPWRVSHLPSLWAENHRPAAGKIIAIRGFCENERSGIKLMINAIGARYTPYLTRHNHFLITKSNDSEIIEKCREYGVTVVNYQWLVDIYLGLKNVVNENENCYFPMPNMVSEVNVSPYALEHFSDLCKQLLAPWRSPIIFTNEQWQRANEIKRNVENDENIFPNKKLRCSTPPPTEEDIAMNLGEIEKLEEIPVVCFTGFTSEEMDALGRKIRFLGGKITDSVMECTHLVALNLWRTMKLLQAIALGKNVVGPNWITDGYRYRTIPGLLFFFTKHFLCQFSDTMDYFMRDDENEKCFGYNLKYSILRARCRKIFQDVMFYLTPSVEPSYSALSSLIILAGGKVLEDKPQPQFVIRCIEVLLPFNTDSPLLLISNESDIHLLQYLMDSALPVFNVEIVLTGILRQKLENSPLYRVPVTRPSTFTPSPSQNSRSKTPQITMQRITA</sequence>
<feature type="domain" description="BRCT" evidence="7">
    <location>
        <begin position="527"/>
        <end position="632"/>
    </location>
</feature>
<evidence type="ECO:0000256" key="6">
    <source>
        <dbReference type="SAM" id="MobiDB-lite"/>
    </source>
</evidence>
<dbReference type="Gene3D" id="3.40.50.10190">
    <property type="entry name" value="BRCT domain"/>
    <property type="match status" value="4"/>
</dbReference>
<evidence type="ECO:0000259" key="7">
    <source>
        <dbReference type="PROSITE" id="PS50172"/>
    </source>
</evidence>
<feature type="compositionally biased region" description="Polar residues" evidence="6">
    <location>
        <begin position="636"/>
        <end position="662"/>
    </location>
</feature>
<dbReference type="PROSITE" id="PS50172">
    <property type="entry name" value="BRCT"/>
    <property type="match status" value="3"/>
</dbReference>
<accession>A0A0N4U0D0</accession>
<reference evidence="8 10" key="2">
    <citation type="submission" date="2018-11" db="EMBL/GenBank/DDBJ databases">
        <authorList>
            <consortium name="Pathogen Informatics"/>
        </authorList>
    </citation>
    <scope>NUCLEOTIDE SEQUENCE [LARGE SCALE GENOMIC DNA]</scope>
</reference>
<evidence type="ECO:0000256" key="5">
    <source>
        <dbReference type="ARBA" id="ARBA00030146"/>
    </source>
</evidence>
<dbReference type="Proteomes" id="UP000038040">
    <property type="component" value="Unplaced"/>
</dbReference>
<evidence type="ECO:0000256" key="1">
    <source>
        <dbReference type="ARBA" id="ARBA00004123"/>
    </source>
</evidence>
<dbReference type="WBParaSite" id="DME_0000000401-mRNA-1">
    <property type="protein sequence ID" value="DME_0000000401-mRNA-1"/>
    <property type="gene ID" value="DME_0000000401"/>
</dbReference>
<dbReference type="Proteomes" id="UP000274756">
    <property type="component" value="Unassembled WGS sequence"/>
</dbReference>
<dbReference type="Pfam" id="PF12738">
    <property type="entry name" value="PTCB-BRCT"/>
    <property type="match status" value="1"/>
</dbReference>
<reference evidence="11" key="1">
    <citation type="submission" date="2016-04" db="UniProtKB">
        <authorList>
            <consortium name="WormBaseParasite"/>
        </authorList>
    </citation>
    <scope>IDENTIFICATION</scope>
</reference>